<evidence type="ECO:0000256" key="3">
    <source>
        <dbReference type="ARBA" id="ARBA00022679"/>
    </source>
</evidence>
<dbReference type="Pfam" id="PF02811">
    <property type="entry name" value="PHP"/>
    <property type="match status" value="1"/>
</dbReference>
<dbReference type="EC" id="2.7.7.7" evidence="11"/>
<evidence type="ECO:0000256" key="2">
    <source>
        <dbReference type="ARBA" id="ARBA00022490"/>
    </source>
</evidence>
<dbReference type="FunFam" id="3.30.420.10:FF:000045">
    <property type="entry name" value="3'-5' exonuclease DinG"/>
    <property type="match status" value="1"/>
</dbReference>
<keyword evidence="15" id="KW-1185">Reference proteome</keyword>
<dbReference type="InterPro" id="IPR013520">
    <property type="entry name" value="Ribonucl_H"/>
</dbReference>
<dbReference type="GO" id="GO:0003677">
    <property type="term" value="F:DNA binding"/>
    <property type="evidence" value="ECO:0007669"/>
    <property type="project" value="UniProtKB-UniRule"/>
</dbReference>
<dbReference type="InterPro" id="IPR044923">
    <property type="entry name" value="PolC_middle_finger_sf"/>
</dbReference>
<comment type="function">
    <text evidence="1 11">Required for replicative DNA synthesis. This DNA polymerase also exhibits 3' to 5' exonuclease activity.</text>
</comment>
<dbReference type="GO" id="GO:0003887">
    <property type="term" value="F:DNA-directed DNA polymerase activity"/>
    <property type="evidence" value="ECO:0007669"/>
    <property type="project" value="UniProtKB-UniRule"/>
</dbReference>
<dbReference type="Pfam" id="PF14579">
    <property type="entry name" value="HHH_6"/>
    <property type="match status" value="1"/>
</dbReference>
<gene>
    <name evidence="11 14" type="primary">polC</name>
    <name evidence="14" type="ORF">HMPREF9013_0412</name>
</gene>
<accession>D2MQ64</accession>
<dbReference type="GO" id="GO:0008408">
    <property type="term" value="F:3'-5' exonuclease activity"/>
    <property type="evidence" value="ECO:0007669"/>
    <property type="project" value="UniProtKB-UniRule"/>
</dbReference>
<dbReference type="InterPro" id="IPR006054">
    <property type="entry name" value="DnaQ"/>
</dbReference>
<dbReference type="SMART" id="SM00479">
    <property type="entry name" value="EXOIII"/>
    <property type="match status" value="1"/>
</dbReference>
<dbReference type="Gene3D" id="3.20.20.140">
    <property type="entry name" value="Metal-dependent hydrolases"/>
    <property type="match status" value="2"/>
</dbReference>
<dbReference type="NCBIfam" id="TIGR00573">
    <property type="entry name" value="dnaq"/>
    <property type="match status" value="1"/>
</dbReference>
<dbReference type="InterPro" id="IPR012340">
    <property type="entry name" value="NA-bd_OB-fold"/>
</dbReference>
<dbReference type="GO" id="GO:0005737">
    <property type="term" value="C:cytoplasm"/>
    <property type="evidence" value="ECO:0007669"/>
    <property type="project" value="UniProtKB-SubCell"/>
</dbReference>
<keyword evidence="2 11" id="KW-0963">Cytoplasm</keyword>
<dbReference type="InterPro" id="IPR006308">
    <property type="entry name" value="Pol_III_a_PolC-type_gram_pos"/>
</dbReference>
<evidence type="ECO:0000256" key="6">
    <source>
        <dbReference type="ARBA" id="ARBA00022722"/>
    </source>
</evidence>
<comment type="subcellular location">
    <subcellularLocation>
        <location evidence="11">Cytoplasm</location>
    </subcellularLocation>
</comment>
<dbReference type="Gene3D" id="6.10.140.1510">
    <property type="match status" value="1"/>
</dbReference>
<evidence type="ECO:0000256" key="9">
    <source>
        <dbReference type="ARBA" id="ARBA00022932"/>
    </source>
</evidence>
<dbReference type="STRING" id="679192.HMPREF9013_0412"/>
<dbReference type="GO" id="GO:0006261">
    <property type="term" value="P:DNA-templated DNA replication"/>
    <property type="evidence" value="ECO:0007669"/>
    <property type="project" value="UniProtKB-UniRule"/>
</dbReference>
<evidence type="ECO:0000256" key="4">
    <source>
        <dbReference type="ARBA" id="ARBA00022695"/>
    </source>
</evidence>
<organism evidence="14 15">
    <name type="scientific">Bulleidia extructa W1219</name>
    <dbReference type="NCBI Taxonomy" id="679192"/>
    <lineage>
        <taxon>Bacteria</taxon>
        <taxon>Bacillati</taxon>
        <taxon>Bacillota</taxon>
        <taxon>Erysipelotrichia</taxon>
        <taxon>Erysipelotrichales</taxon>
        <taxon>Erysipelotrichaceae</taxon>
        <taxon>Bulleidia</taxon>
    </lineage>
</organism>
<dbReference type="OrthoDB" id="9804290at2"/>
<comment type="similarity">
    <text evidence="11">Belongs to the DNA polymerase type-C family. PolC subfamily.</text>
</comment>
<keyword evidence="7 11" id="KW-0378">Hydrolase</keyword>
<protein>
    <recommendedName>
        <fullName evidence="11">DNA polymerase III PolC-type</fullName>
        <shortName evidence="11">PolIII</shortName>
        <ecNumber evidence="11">2.7.7.7</ecNumber>
    </recommendedName>
</protein>
<feature type="domain" description="Exonuclease" evidence="12">
    <location>
        <begin position="392"/>
        <end position="560"/>
    </location>
</feature>
<evidence type="ECO:0000259" key="13">
    <source>
        <dbReference type="SMART" id="SM00481"/>
    </source>
</evidence>
<dbReference type="InterPro" id="IPR003141">
    <property type="entry name" value="Pol/His_phosphatase_N"/>
</dbReference>
<dbReference type="Gene3D" id="3.30.420.10">
    <property type="entry name" value="Ribonuclease H-like superfamily/Ribonuclease H"/>
    <property type="match status" value="1"/>
</dbReference>
<keyword evidence="9 11" id="KW-0239">DNA-directed DNA polymerase</keyword>
<dbReference type="InterPro" id="IPR029460">
    <property type="entry name" value="DNAPol_HHH"/>
</dbReference>
<dbReference type="CDD" id="cd06127">
    <property type="entry name" value="DEDDh"/>
    <property type="match status" value="1"/>
</dbReference>
<evidence type="ECO:0000256" key="7">
    <source>
        <dbReference type="ARBA" id="ARBA00022801"/>
    </source>
</evidence>
<dbReference type="Gene3D" id="3.30.1900.20">
    <property type="match status" value="2"/>
</dbReference>
<keyword evidence="6 11" id="KW-0540">Nuclease</keyword>
<dbReference type="NCBIfam" id="NF001688">
    <property type="entry name" value="PRK00448.1"/>
    <property type="match status" value="1"/>
</dbReference>
<evidence type="ECO:0000256" key="5">
    <source>
        <dbReference type="ARBA" id="ARBA00022705"/>
    </source>
</evidence>
<keyword evidence="8 11" id="KW-0269">Exonuclease</keyword>
<comment type="caution">
    <text evidence="14">The sequence shown here is derived from an EMBL/GenBank/DDBJ whole genome shotgun (WGS) entry which is preliminary data.</text>
</comment>
<name>D2MQ64_9FIRM</name>
<dbReference type="InterPro" id="IPR004805">
    <property type="entry name" value="DnaE2/DnaE/PolC"/>
</dbReference>
<evidence type="ECO:0000256" key="1">
    <source>
        <dbReference type="ARBA" id="ARBA00003452"/>
    </source>
</evidence>
<dbReference type="SUPFAM" id="SSF53098">
    <property type="entry name" value="Ribonuclease H-like"/>
    <property type="match status" value="1"/>
</dbReference>
<dbReference type="NCBIfam" id="TIGR01405">
    <property type="entry name" value="polC_Gram_pos"/>
    <property type="match status" value="1"/>
</dbReference>
<dbReference type="InterPro" id="IPR011708">
    <property type="entry name" value="DNA_pol3_alpha_NTPase_dom"/>
</dbReference>
<dbReference type="InterPro" id="IPR012337">
    <property type="entry name" value="RNaseH-like_sf"/>
</dbReference>
<reference evidence="15" key="1">
    <citation type="submission" date="2009-12" db="EMBL/GenBank/DDBJ databases">
        <title>Sequence of Clostridiales genomosp. BVAB3 str. UPII9-5.</title>
        <authorList>
            <person name="Madupu R."/>
            <person name="Durkin A.S."/>
            <person name="Torralba M."/>
            <person name="Methe B."/>
            <person name="Sutton G.G."/>
            <person name="Strausberg R.L."/>
            <person name="Nelson K.E."/>
        </authorList>
    </citation>
    <scope>NUCLEOTIDE SEQUENCE [LARGE SCALE GENOMIC DNA]</scope>
    <source>
        <strain evidence="15">W1219</strain>
    </source>
</reference>
<dbReference type="SMART" id="SM00481">
    <property type="entry name" value="POLIIIAc"/>
    <property type="match status" value="1"/>
</dbReference>
<proteinExistence type="inferred from homology"/>
<evidence type="ECO:0000256" key="8">
    <source>
        <dbReference type="ARBA" id="ARBA00022839"/>
    </source>
</evidence>
<dbReference type="InterPro" id="IPR040982">
    <property type="entry name" value="DNA_pol3_finger"/>
</dbReference>
<comment type="catalytic activity">
    <reaction evidence="10 11">
        <text>DNA(n) + a 2'-deoxyribonucleoside 5'-triphosphate = DNA(n+1) + diphosphate</text>
        <dbReference type="Rhea" id="RHEA:22508"/>
        <dbReference type="Rhea" id="RHEA-COMP:17339"/>
        <dbReference type="Rhea" id="RHEA-COMP:17340"/>
        <dbReference type="ChEBI" id="CHEBI:33019"/>
        <dbReference type="ChEBI" id="CHEBI:61560"/>
        <dbReference type="ChEBI" id="CHEBI:173112"/>
        <dbReference type="EC" id="2.7.7.7"/>
    </reaction>
</comment>
<dbReference type="Gene3D" id="1.10.150.700">
    <property type="entry name" value="PolC, middle finger domain"/>
    <property type="match status" value="1"/>
</dbReference>
<dbReference type="PANTHER" id="PTHR32294:SF5">
    <property type="entry name" value="DNA POLYMERASE III POLC-TYPE"/>
    <property type="match status" value="1"/>
</dbReference>
<dbReference type="eggNOG" id="COG2176">
    <property type="taxonomic scope" value="Bacteria"/>
</dbReference>
<dbReference type="CDD" id="cd07435">
    <property type="entry name" value="PHP_PolIIIA_POLC"/>
    <property type="match status" value="1"/>
</dbReference>
<keyword evidence="3 11" id="KW-0808">Transferase</keyword>
<evidence type="ECO:0000259" key="12">
    <source>
        <dbReference type="SMART" id="SM00479"/>
    </source>
</evidence>
<sequence>MKLIELLDRLNCTPTSTLEKMEVLSVRFYKQSQEIEIHLYGQKPCTYDCFQELDNELFHQLGLKMKFVFHWENNEINVLQFESYVRPFFQKENDLFVFNLAEIQILSKQKSIQFSFLNPQLIQKGEEALPSLRSLLDQIGLDDYGISIVQHETSSVPIEQTVVLERPVIKEEKTGNAKKALYKPRKTNVELIRLDEVFSETGPIYFEGEVFQDEIRELKGGKKLQTLSVYDGHGAIHVKRFSSDRLTMEDLQEIHTGLYVRVQGRISYDTFAKESSCMANSIEIIEAPQKVMDNAIKKRIEFHSHTNFSEMDGVCSPQEVIQYAWDLGHEGIVLTDHANVQSFVKAKHYVEGLRRKDPNRSFKVGFGCELNLVEDDLCIVRQPNDQKIDEATYVVFDLETTGLSAKYDYMIEFGAVKIKNGLRLDSKQLFIKPPISIPAFIEKKTNISNEMVRNAKSFSEVVDELLAYIGDAVLVAHNASFDFPFLNEELRRLSRKPLTNPVIDTLDMARAILSDRSRFALEYVSNHYKLNYSRSDAHRADYDANILADAFEHLLVDAKRQFQVETIRDLQDKVHTDSDFKRMFSKHAIVIAKNQAGLKVLYDLVSISNTETLAVKTKNEGSNAIGEPRIKRSTLQKYRQNLLVGSACLNGEVFEMACNGDDDRLKKTMAFYDYIELQPLGNYSTSLELGSLPNLARLKEVQQRMIAMAHELELPILATSDCHYCKQEEKIFRDIYITAKGVGGIAHPLYIRNEQIRRSHPNPDQHLRLTDEMIKEFSWLNNSQLVEELVLDTPHQLFKEIEEIEPVPKGTYPPIIEGSDDQLRELCQKTAMDRYGFRGKVPDLVQKRLDNELDNIIRNGFGVHYYIASLLVMKTNEDGYVVGSRGSVGSSFAATMSHITEVNPLPPHYLCPQCHYSEFFLNGEVLSGFDLEDKSCPHCGAIMKGNGHNIPFQTFLGFNADKTPDIDLNFSDLYQAKAHNFIKDYFGEEHAFRAGTIGTVAEKTAFGYVKGYEEDMGVQFSYPMKEYLAMHCQDVKRTTGQHPGGIVIVPSNHVVEDFTPIQYPSNQPGPWKTTHFEYHDYGDQILKFDILGHVDPTSMRLLQEIATVKPMDIPMNDRDTLSLFYEDKALKADPRLYHQETGAVGLPEFGTANTRRVLQETNPHTFSDLTILSGLTHGTDVWAGNAEELVKQGHPLNEVIGCRDDIMTYLLDKKLEPLDSFKIMESVRKGKGLTEEQEKTMREHQVPDWYIDSCKKIKYMFPKAHAVAYVMMAVRIAWYKVHEPINFYIQYLTLRCDAYDISIMSKGLNAIRLEMDRIKKLMDTRDPSLSNKDKALFNTLEICEEMYARGYSIENVNLYESLSTRFKKSPTNPKAVIPPFVVVDSLGESVAETIVEARQSGEFLSKEDLLARTHLSKTLLQRFEEMGIVQNLNDTNQLSLFD</sequence>
<evidence type="ECO:0000313" key="15">
    <source>
        <dbReference type="Proteomes" id="UP000005017"/>
    </source>
</evidence>
<evidence type="ECO:0000256" key="11">
    <source>
        <dbReference type="HAMAP-Rule" id="MF_00356"/>
    </source>
</evidence>
<dbReference type="InterPro" id="IPR036397">
    <property type="entry name" value="RNaseH_sf"/>
</dbReference>
<keyword evidence="4 11" id="KW-0548">Nucleotidyltransferase</keyword>
<dbReference type="CDD" id="cd04484">
    <property type="entry name" value="polC_OBF"/>
    <property type="match status" value="1"/>
</dbReference>
<dbReference type="Pfam" id="PF17657">
    <property type="entry name" value="DNA_pol3_finger"/>
    <property type="match status" value="1"/>
</dbReference>
<evidence type="ECO:0000313" key="14">
    <source>
        <dbReference type="EMBL" id="EFC05133.1"/>
    </source>
</evidence>
<evidence type="ECO:0000256" key="10">
    <source>
        <dbReference type="ARBA" id="ARBA00049244"/>
    </source>
</evidence>
<dbReference type="Gene3D" id="1.10.150.870">
    <property type="match status" value="1"/>
</dbReference>
<dbReference type="Proteomes" id="UP000005017">
    <property type="component" value="Unassembled WGS sequence"/>
</dbReference>
<dbReference type="Gene3D" id="2.40.50.140">
    <property type="entry name" value="Nucleic acid-binding proteins"/>
    <property type="match status" value="1"/>
</dbReference>
<dbReference type="RefSeq" id="WP_006627527.1">
    <property type="nucleotide sequence ID" value="NZ_ADFR01000016.1"/>
</dbReference>
<keyword evidence="5 11" id="KW-0235">DNA replication</keyword>
<feature type="domain" description="Polymerase/histidinol phosphatase N-terminal" evidence="13">
    <location>
        <begin position="300"/>
        <end position="374"/>
    </location>
</feature>
<dbReference type="EMBL" id="ADFR01000016">
    <property type="protein sequence ID" value="EFC05133.1"/>
    <property type="molecule type" value="Genomic_DNA"/>
</dbReference>
<dbReference type="Pfam" id="PF00929">
    <property type="entry name" value="RNase_T"/>
    <property type="match status" value="1"/>
</dbReference>
<dbReference type="PANTHER" id="PTHR32294">
    <property type="entry name" value="DNA POLYMERASE III SUBUNIT ALPHA"/>
    <property type="match status" value="1"/>
</dbReference>
<dbReference type="Pfam" id="PF07733">
    <property type="entry name" value="DNA_pol3_alpha"/>
    <property type="match status" value="2"/>
</dbReference>
<dbReference type="HAMAP" id="MF_00356">
    <property type="entry name" value="DNApol_PolC"/>
    <property type="match status" value="1"/>
</dbReference>
<dbReference type="InterPro" id="IPR004013">
    <property type="entry name" value="PHP_dom"/>
</dbReference>